<dbReference type="Gene3D" id="1.10.1220.10">
    <property type="entry name" value="Met repressor-like"/>
    <property type="match status" value="1"/>
</dbReference>
<reference evidence="3" key="1">
    <citation type="submission" date="2019-11" db="EMBL/GenBank/DDBJ databases">
        <title>The complete genome sequence of Saccharopolyspora sp. E2A.</title>
        <authorList>
            <person name="Zhang G."/>
        </authorList>
    </citation>
    <scope>NUCLEOTIDE SEQUENCE [LARGE SCALE GENOMIC DNA]</scope>
    <source>
        <strain evidence="3">E2A</strain>
    </source>
</reference>
<dbReference type="InterPro" id="IPR010985">
    <property type="entry name" value="Ribbon_hlx_hlx"/>
</dbReference>
<accession>A0A5Q3Q2E1</accession>
<dbReference type="Proteomes" id="UP000371041">
    <property type="component" value="Chromosome"/>
</dbReference>
<keyword evidence="3" id="KW-1185">Reference proteome</keyword>
<evidence type="ECO:0000313" key="2">
    <source>
        <dbReference type="EMBL" id="QGK68731.1"/>
    </source>
</evidence>
<gene>
    <name evidence="2" type="ORF">GIY23_03445</name>
</gene>
<evidence type="ECO:0000256" key="1">
    <source>
        <dbReference type="SAM" id="MobiDB-lite"/>
    </source>
</evidence>
<feature type="region of interest" description="Disordered" evidence="1">
    <location>
        <begin position="20"/>
        <end position="40"/>
    </location>
</feature>
<name>A0A5Q3Q2E1_9PSEU</name>
<protein>
    <submittedName>
        <fullName evidence="2">CopG family transcriptional regulator</fullName>
    </submittedName>
</protein>
<dbReference type="SUPFAM" id="SSF47598">
    <property type="entry name" value="Ribbon-helix-helix"/>
    <property type="match status" value="1"/>
</dbReference>
<sequence>MTNNTAMTPEQEYDFYARAENQQPQGPARRRRQQLSDPVPVRLPLDVLDRARRAAEDDDRSLSAWIRRAVEHELRDSA</sequence>
<dbReference type="RefSeq" id="WP_154075336.1">
    <property type="nucleotide sequence ID" value="NZ_CP045929.1"/>
</dbReference>
<dbReference type="GO" id="GO:0006355">
    <property type="term" value="P:regulation of DNA-templated transcription"/>
    <property type="evidence" value="ECO:0007669"/>
    <property type="project" value="InterPro"/>
</dbReference>
<evidence type="ECO:0000313" key="3">
    <source>
        <dbReference type="Proteomes" id="UP000371041"/>
    </source>
</evidence>
<organism evidence="2 3">
    <name type="scientific">Allosaccharopolyspora coralli</name>
    <dbReference type="NCBI Taxonomy" id="2665642"/>
    <lineage>
        <taxon>Bacteria</taxon>
        <taxon>Bacillati</taxon>
        <taxon>Actinomycetota</taxon>
        <taxon>Actinomycetes</taxon>
        <taxon>Pseudonocardiales</taxon>
        <taxon>Pseudonocardiaceae</taxon>
        <taxon>Allosaccharopolyspora</taxon>
    </lineage>
</organism>
<dbReference type="AlphaFoldDB" id="A0A5Q3Q2E1"/>
<dbReference type="EMBL" id="CP045929">
    <property type="protein sequence ID" value="QGK68731.1"/>
    <property type="molecule type" value="Genomic_DNA"/>
</dbReference>
<dbReference type="InterPro" id="IPR013321">
    <property type="entry name" value="Arc_rbn_hlx_hlx"/>
</dbReference>
<dbReference type="NCBIfam" id="NF041551">
    <property type="entry name" value="YlcI_YnfO_N"/>
    <property type="match status" value="1"/>
</dbReference>
<dbReference type="KEGG" id="sace:GIY23_03445"/>
<proteinExistence type="predicted"/>